<dbReference type="GeneID" id="70582313"/>
<gene>
    <name evidence="2" type="ORF">SAMN02745782_02925</name>
</gene>
<dbReference type="InterPro" id="IPR018759">
    <property type="entry name" value="BBP2_2"/>
</dbReference>
<dbReference type="RefSeq" id="WP_242004528.1">
    <property type="nucleotide sequence ID" value="NZ_FUXB01000017.1"/>
</dbReference>
<evidence type="ECO:0000256" key="1">
    <source>
        <dbReference type="SAM" id="SignalP"/>
    </source>
</evidence>
<dbReference type="EMBL" id="FUXB01000017">
    <property type="protein sequence ID" value="SKA21625.1"/>
    <property type="molecule type" value="Genomic_DNA"/>
</dbReference>
<dbReference type="AlphaFoldDB" id="A0A1T4S083"/>
<keyword evidence="3" id="KW-1185">Reference proteome</keyword>
<proteinExistence type="predicted"/>
<name>A0A1T4S083_VIBCI</name>
<dbReference type="Pfam" id="PF10082">
    <property type="entry name" value="BBP2_2"/>
    <property type="match status" value="1"/>
</dbReference>
<organism evidence="2 3">
    <name type="scientific">Vibrio cincinnatiensis DSM 19608</name>
    <dbReference type="NCBI Taxonomy" id="1123491"/>
    <lineage>
        <taxon>Bacteria</taxon>
        <taxon>Pseudomonadati</taxon>
        <taxon>Pseudomonadota</taxon>
        <taxon>Gammaproteobacteria</taxon>
        <taxon>Vibrionales</taxon>
        <taxon>Vibrionaceae</taxon>
        <taxon>Vibrio</taxon>
    </lineage>
</organism>
<sequence length="439" mass="51047">MKRLTSTLLILSLAPAAYADLTPKSHIGLAGIDVQSQLGLDYGHESNVTYQRWSDDAVDSDFWTVSPMLQAIGERGEDRYTLMYSGEFRRYDDSTADDYQQHFLQLEASWRLGRMHGLSVDLSQNYGQERRGQGISEGFSQEDFAKYGFAEAGLKNSLSDNQVRYSYGAPEGRGKFEVMAQRKSLSFRDTDGFKQDQDFYDYLLQQEWREDTLVLDLFDQYSRTSRFRYSLITNRRHYEQADNKRSNEYYLLFGANSERSGKTTIEGNVALLYKDFPNDDNAKTFTGFNWDLTLDWQPVNHSTFSFSTWQKVKDPEQEGGYILESNYGLAWTHHWWVERLTTTLGYRYQTDDYRIPNQDRLDRVQVAKASIGYDFRPSIRLEFNYQWSKLASNTSSSTLVLREPDYNWDGSTIDGTAKFVNRRLGYEDSLIQLLLKVQI</sequence>
<dbReference type="STRING" id="1123491.SAMN02745782_02925"/>
<feature type="signal peptide" evidence="1">
    <location>
        <begin position="1"/>
        <end position="19"/>
    </location>
</feature>
<feature type="chain" id="PRO_5012684918" evidence="1">
    <location>
        <begin position="20"/>
        <end position="439"/>
    </location>
</feature>
<evidence type="ECO:0000313" key="3">
    <source>
        <dbReference type="Proteomes" id="UP000190834"/>
    </source>
</evidence>
<evidence type="ECO:0000313" key="2">
    <source>
        <dbReference type="EMBL" id="SKA21625.1"/>
    </source>
</evidence>
<reference evidence="3" key="1">
    <citation type="submission" date="2017-02" db="EMBL/GenBank/DDBJ databases">
        <authorList>
            <person name="Varghese N."/>
            <person name="Submissions S."/>
        </authorList>
    </citation>
    <scope>NUCLEOTIDE SEQUENCE [LARGE SCALE GENOMIC DNA]</scope>
    <source>
        <strain evidence="3">DSM 19608</strain>
    </source>
</reference>
<protein>
    <submittedName>
        <fullName evidence="2">Putative beta-barrel porin 2</fullName>
    </submittedName>
</protein>
<dbReference type="Proteomes" id="UP000190834">
    <property type="component" value="Unassembled WGS sequence"/>
</dbReference>
<keyword evidence="1" id="KW-0732">Signal</keyword>
<accession>A0A1T4S083</accession>